<reference evidence="7 8" key="1">
    <citation type="submission" date="2023-12" db="EMBL/GenBank/DDBJ databases">
        <title>A high-quality genome assembly for Dillenia turbinata (Dilleniales).</title>
        <authorList>
            <person name="Chanderbali A."/>
        </authorList>
    </citation>
    <scope>NUCLEOTIDE SEQUENCE [LARGE SCALE GENOMIC DNA]</scope>
    <source>
        <strain evidence="7">LSX21</strain>
        <tissue evidence="7">Leaf</tissue>
    </source>
</reference>
<accession>A0AAN8YXN3</accession>
<evidence type="ECO:0000313" key="7">
    <source>
        <dbReference type="EMBL" id="KAK6918974.1"/>
    </source>
</evidence>
<keyword evidence="4" id="KW-0812">Transmembrane</keyword>
<dbReference type="GO" id="GO:0005337">
    <property type="term" value="F:nucleoside transmembrane transporter activity"/>
    <property type="evidence" value="ECO:0007669"/>
    <property type="project" value="InterPro"/>
</dbReference>
<keyword evidence="5" id="KW-1133">Transmembrane helix</keyword>
<organism evidence="7 8">
    <name type="scientific">Dillenia turbinata</name>
    <dbReference type="NCBI Taxonomy" id="194707"/>
    <lineage>
        <taxon>Eukaryota</taxon>
        <taxon>Viridiplantae</taxon>
        <taxon>Streptophyta</taxon>
        <taxon>Embryophyta</taxon>
        <taxon>Tracheophyta</taxon>
        <taxon>Spermatophyta</taxon>
        <taxon>Magnoliopsida</taxon>
        <taxon>eudicotyledons</taxon>
        <taxon>Gunneridae</taxon>
        <taxon>Pentapetalae</taxon>
        <taxon>Dilleniales</taxon>
        <taxon>Dilleniaceae</taxon>
        <taxon>Dillenia</taxon>
    </lineage>
</organism>
<comment type="subcellular location">
    <subcellularLocation>
        <location evidence="1">Membrane</location>
        <topology evidence="1">Multi-pass membrane protein</topology>
    </subcellularLocation>
</comment>
<comment type="caution">
    <text evidence="7">The sequence shown here is derived from an EMBL/GenBank/DDBJ whole genome shotgun (WGS) entry which is preliminary data.</text>
</comment>
<proteinExistence type="inferred from homology"/>
<dbReference type="GO" id="GO:0005886">
    <property type="term" value="C:plasma membrane"/>
    <property type="evidence" value="ECO:0007669"/>
    <property type="project" value="TreeGrafter"/>
</dbReference>
<name>A0AAN8YXN3_9MAGN</name>
<dbReference type="AlphaFoldDB" id="A0AAN8YXN3"/>
<evidence type="ECO:0000313" key="8">
    <source>
        <dbReference type="Proteomes" id="UP001370490"/>
    </source>
</evidence>
<keyword evidence="6" id="KW-0472">Membrane</keyword>
<keyword evidence="8" id="KW-1185">Reference proteome</keyword>
<evidence type="ECO:0000256" key="2">
    <source>
        <dbReference type="ARBA" id="ARBA00007965"/>
    </source>
</evidence>
<gene>
    <name evidence="7" type="ORF">RJ641_017396</name>
</gene>
<dbReference type="InterPro" id="IPR002259">
    <property type="entry name" value="Eqnu_transpt"/>
</dbReference>
<evidence type="ECO:0000256" key="4">
    <source>
        <dbReference type="ARBA" id="ARBA00022692"/>
    </source>
</evidence>
<sequence length="72" mass="8026">MAGNEAASPPAKLEVTMIVCWLLGSGSLFCWNSMLTIEDYYSYLFPVISPSWFSLKPFPISKFLAFTLNVIA</sequence>
<dbReference type="PANTHER" id="PTHR10332">
    <property type="entry name" value="EQUILIBRATIVE NUCLEOSIDE TRANSPORTER"/>
    <property type="match status" value="1"/>
</dbReference>
<dbReference type="EMBL" id="JBAMMX010000022">
    <property type="protein sequence ID" value="KAK6918974.1"/>
    <property type="molecule type" value="Genomic_DNA"/>
</dbReference>
<comment type="similarity">
    <text evidence="2">Belongs to the SLC29A/ENT transporter (TC 2.A.57) family.</text>
</comment>
<dbReference type="Proteomes" id="UP001370490">
    <property type="component" value="Unassembled WGS sequence"/>
</dbReference>
<evidence type="ECO:0000256" key="1">
    <source>
        <dbReference type="ARBA" id="ARBA00004141"/>
    </source>
</evidence>
<evidence type="ECO:0000256" key="5">
    <source>
        <dbReference type="ARBA" id="ARBA00022989"/>
    </source>
</evidence>
<protein>
    <submittedName>
        <fullName evidence="7">Uncharacterized protein</fullName>
    </submittedName>
</protein>
<keyword evidence="3" id="KW-0813">Transport</keyword>
<evidence type="ECO:0000256" key="3">
    <source>
        <dbReference type="ARBA" id="ARBA00022448"/>
    </source>
</evidence>
<evidence type="ECO:0000256" key="6">
    <source>
        <dbReference type="ARBA" id="ARBA00023136"/>
    </source>
</evidence>
<dbReference type="PANTHER" id="PTHR10332:SF10">
    <property type="entry name" value="EQUILIBRATIVE NUCLEOSIDE TRANSPORTER 4"/>
    <property type="match status" value="1"/>
</dbReference>